<organism evidence="11">
    <name type="scientific">freshwater metagenome</name>
    <dbReference type="NCBI Taxonomy" id="449393"/>
    <lineage>
        <taxon>unclassified sequences</taxon>
        <taxon>metagenomes</taxon>
        <taxon>ecological metagenomes</taxon>
    </lineage>
</organism>
<keyword evidence="7" id="KW-0411">Iron-sulfur</keyword>
<dbReference type="Gene3D" id="1.10.340.30">
    <property type="entry name" value="Hypothetical protein, domain 2"/>
    <property type="match status" value="1"/>
</dbReference>
<dbReference type="GO" id="GO:0035485">
    <property type="term" value="F:adenine/guanine mispair binding"/>
    <property type="evidence" value="ECO:0007669"/>
    <property type="project" value="TreeGrafter"/>
</dbReference>
<dbReference type="Gene3D" id="1.10.1670.10">
    <property type="entry name" value="Helix-hairpin-Helix base-excision DNA repair enzymes (C-terminal)"/>
    <property type="match status" value="1"/>
</dbReference>
<keyword evidence="9" id="KW-0326">Glycosidase</keyword>
<dbReference type="InterPro" id="IPR044298">
    <property type="entry name" value="MIG/MutY"/>
</dbReference>
<evidence type="ECO:0000256" key="2">
    <source>
        <dbReference type="ARBA" id="ARBA00008343"/>
    </source>
</evidence>
<sequence>MLSWFDDACRPLPWRSPDVTPWGILVSEFMCQQTQVDRVIPRWHLWLDRWPSPADLAGADVADAIRLWDRLGYPRRAKWLHESAVIIRDEHGGQVPTATESLRALPGVGEYTAAAVQAFAFGLPSVVLDTNVRRVIARTLNGQAQPRSHVTNAERAQAAALLEHDRPAEWSAAVMEFGALICRAAQPACDGCPVARMCRWRTDGYPAPEFEIRRQAAFAGSDRQARGRIMSLLRAADGPITPSAIESAWHDAPQIARALDGLVKDALIEQTLLGDFRLRSTAEGQPAQSAQIDH</sequence>
<keyword evidence="3" id="KW-0479">Metal-binding</keyword>
<dbReference type="EMBL" id="CAEZYW010000048">
    <property type="protein sequence ID" value="CAB4735419.1"/>
    <property type="molecule type" value="Genomic_DNA"/>
</dbReference>
<evidence type="ECO:0000256" key="8">
    <source>
        <dbReference type="ARBA" id="ARBA00023204"/>
    </source>
</evidence>
<dbReference type="GO" id="GO:0000701">
    <property type="term" value="F:purine-specific mismatch base pair DNA N-glycosylase activity"/>
    <property type="evidence" value="ECO:0007669"/>
    <property type="project" value="TreeGrafter"/>
</dbReference>
<keyword evidence="5" id="KW-0378">Hydrolase</keyword>
<accession>A0A6J6SMH7</accession>
<dbReference type="GO" id="GO:0051536">
    <property type="term" value="F:iron-sulfur cluster binding"/>
    <property type="evidence" value="ECO:0007669"/>
    <property type="project" value="UniProtKB-KW"/>
</dbReference>
<proteinExistence type="inferred from homology"/>
<keyword evidence="8" id="KW-0234">DNA repair</keyword>
<dbReference type="SUPFAM" id="SSF48150">
    <property type="entry name" value="DNA-glycosylase"/>
    <property type="match status" value="1"/>
</dbReference>
<dbReference type="PANTHER" id="PTHR42944">
    <property type="entry name" value="ADENINE DNA GLYCOSYLASE"/>
    <property type="match status" value="1"/>
</dbReference>
<evidence type="ECO:0000256" key="3">
    <source>
        <dbReference type="ARBA" id="ARBA00022723"/>
    </source>
</evidence>
<evidence type="ECO:0000256" key="1">
    <source>
        <dbReference type="ARBA" id="ARBA00001966"/>
    </source>
</evidence>
<dbReference type="GO" id="GO:0034039">
    <property type="term" value="F:8-oxo-7,8-dihydroguanine DNA N-glycosylase activity"/>
    <property type="evidence" value="ECO:0007669"/>
    <property type="project" value="TreeGrafter"/>
</dbReference>
<evidence type="ECO:0000259" key="10">
    <source>
        <dbReference type="SMART" id="SM00478"/>
    </source>
</evidence>
<evidence type="ECO:0000256" key="7">
    <source>
        <dbReference type="ARBA" id="ARBA00023014"/>
    </source>
</evidence>
<evidence type="ECO:0000256" key="4">
    <source>
        <dbReference type="ARBA" id="ARBA00022763"/>
    </source>
</evidence>
<dbReference type="InterPro" id="IPR003265">
    <property type="entry name" value="HhH-GPD_domain"/>
</dbReference>
<comment type="similarity">
    <text evidence="2">Belongs to the Nth/MutY family.</text>
</comment>
<dbReference type="InterPro" id="IPR011257">
    <property type="entry name" value="DNA_glycosylase"/>
</dbReference>
<keyword evidence="6" id="KW-0408">Iron</keyword>
<evidence type="ECO:0000256" key="9">
    <source>
        <dbReference type="ARBA" id="ARBA00023295"/>
    </source>
</evidence>
<name>A0A6J6SMH7_9ZZZZ</name>
<keyword evidence="4" id="KW-0227">DNA damage</keyword>
<dbReference type="GO" id="GO:0006298">
    <property type="term" value="P:mismatch repair"/>
    <property type="evidence" value="ECO:0007669"/>
    <property type="project" value="TreeGrafter"/>
</dbReference>
<dbReference type="GO" id="GO:0032357">
    <property type="term" value="F:oxidized purine DNA binding"/>
    <property type="evidence" value="ECO:0007669"/>
    <property type="project" value="TreeGrafter"/>
</dbReference>
<dbReference type="InterPro" id="IPR004036">
    <property type="entry name" value="Endonuclease-III-like_CS2"/>
</dbReference>
<feature type="domain" description="HhH-GPD" evidence="10">
    <location>
        <begin position="30"/>
        <end position="180"/>
    </location>
</feature>
<dbReference type="SMART" id="SM00478">
    <property type="entry name" value="ENDO3c"/>
    <property type="match status" value="1"/>
</dbReference>
<dbReference type="InterPro" id="IPR023170">
    <property type="entry name" value="HhH_base_excis_C"/>
</dbReference>
<dbReference type="CDD" id="cd00056">
    <property type="entry name" value="ENDO3c"/>
    <property type="match status" value="1"/>
</dbReference>
<dbReference type="PROSITE" id="PS01155">
    <property type="entry name" value="ENDONUCLEASE_III_2"/>
    <property type="match status" value="1"/>
</dbReference>
<evidence type="ECO:0000256" key="6">
    <source>
        <dbReference type="ARBA" id="ARBA00023004"/>
    </source>
</evidence>
<dbReference type="GO" id="GO:0046872">
    <property type="term" value="F:metal ion binding"/>
    <property type="evidence" value="ECO:0007669"/>
    <property type="project" value="UniProtKB-KW"/>
</dbReference>
<gene>
    <name evidence="11" type="ORF">UFOPK2786_00457</name>
</gene>
<dbReference type="Pfam" id="PF00730">
    <property type="entry name" value="HhH-GPD"/>
    <property type="match status" value="1"/>
</dbReference>
<evidence type="ECO:0000313" key="11">
    <source>
        <dbReference type="EMBL" id="CAB4735419.1"/>
    </source>
</evidence>
<dbReference type="GO" id="GO:0006284">
    <property type="term" value="P:base-excision repair"/>
    <property type="evidence" value="ECO:0007669"/>
    <property type="project" value="InterPro"/>
</dbReference>
<evidence type="ECO:0000256" key="5">
    <source>
        <dbReference type="ARBA" id="ARBA00022801"/>
    </source>
</evidence>
<dbReference type="AlphaFoldDB" id="A0A6J6SMH7"/>
<dbReference type="PANTHER" id="PTHR42944:SF1">
    <property type="entry name" value="ADENINE DNA GLYCOSYLASE"/>
    <property type="match status" value="1"/>
</dbReference>
<protein>
    <submittedName>
        <fullName evidence="11">Unannotated protein</fullName>
    </submittedName>
</protein>
<reference evidence="11" key="1">
    <citation type="submission" date="2020-05" db="EMBL/GenBank/DDBJ databases">
        <authorList>
            <person name="Chiriac C."/>
            <person name="Salcher M."/>
            <person name="Ghai R."/>
            <person name="Kavagutti S V."/>
        </authorList>
    </citation>
    <scope>NUCLEOTIDE SEQUENCE</scope>
</reference>
<comment type="cofactor">
    <cofactor evidence="1">
        <name>[4Fe-4S] cluster</name>
        <dbReference type="ChEBI" id="CHEBI:49883"/>
    </cofactor>
</comment>